<keyword evidence="2" id="KW-1185">Reference proteome</keyword>
<comment type="caution">
    <text evidence="1">The sequence shown here is derived from an EMBL/GenBank/DDBJ whole genome shotgun (WGS) entry which is preliminary data.</text>
</comment>
<dbReference type="RefSeq" id="XP_056043702.1">
    <property type="nucleotide sequence ID" value="XM_056189265.1"/>
</dbReference>
<reference evidence="1" key="1">
    <citation type="submission" date="2023-03" db="EMBL/GenBank/DDBJ databases">
        <title>Near-Complete genome sequence of Lipomyces tetrasporous NRRL Y-64009, an oleaginous yeast capable of growing on lignocellulosic hydrolysates.</title>
        <authorList>
            <consortium name="Lawrence Berkeley National Laboratory"/>
            <person name="Jagtap S.S."/>
            <person name="Liu J.-J."/>
            <person name="Walukiewicz H.E."/>
            <person name="Pangilinan J."/>
            <person name="Lipzen A."/>
            <person name="Ahrendt S."/>
            <person name="Koriabine M."/>
            <person name="Cobaugh K."/>
            <person name="Salamov A."/>
            <person name="Yoshinaga Y."/>
            <person name="Ng V."/>
            <person name="Daum C."/>
            <person name="Grigoriev I.V."/>
            <person name="Slininger P.J."/>
            <person name="Dien B.S."/>
            <person name="Jin Y.-S."/>
            <person name="Rao C.V."/>
        </authorList>
    </citation>
    <scope>NUCLEOTIDE SEQUENCE</scope>
    <source>
        <strain evidence="1">NRRL Y-64009</strain>
    </source>
</reference>
<evidence type="ECO:0000313" key="2">
    <source>
        <dbReference type="Proteomes" id="UP001217417"/>
    </source>
</evidence>
<dbReference type="AlphaFoldDB" id="A0AAD7VRP4"/>
<dbReference type="Proteomes" id="UP001217417">
    <property type="component" value="Unassembled WGS sequence"/>
</dbReference>
<accession>A0AAD7VRP4</accession>
<dbReference type="GeneID" id="80884431"/>
<organism evidence="1 2">
    <name type="scientific">Lipomyces tetrasporus</name>
    <dbReference type="NCBI Taxonomy" id="54092"/>
    <lineage>
        <taxon>Eukaryota</taxon>
        <taxon>Fungi</taxon>
        <taxon>Dikarya</taxon>
        <taxon>Ascomycota</taxon>
        <taxon>Saccharomycotina</taxon>
        <taxon>Lipomycetes</taxon>
        <taxon>Lipomycetales</taxon>
        <taxon>Lipomycetaceae</taxon>
        <taxon>Lipomyces</taxon>
    </lineage>
</organism>
<evidence type="ECO:0000313" key="1">
    <source>
        <dbReference type="EMBL" id="KAJ8100252.1"/>
    </source>
</evidence>
<name>A0AAD7VRP4_9ASCO</name>
<dbReference type="EMBL" id="JARPMG010000005">
    <property type="protein sequence ID" value="KAJ8100252.1"/>
    <property type="molecule type" value="Genomic_DNA"/>
</dbReference>
<protein>
    <submittedName>
        <fullName evidence="1">Uncharacterized protein</fullName>
    </submittedName>
</protein>
<sequence>MRTITPSYRFIRLFSFFAGSFYSDDWVTDEERHMLDPLLRRGDLSDDELDNYDIGSFDGIDLFDSLYDLVINAGYDSVHTGKSQLSAPQFIDASFADDISTVAPASRSATPLSFENRPRCATVTYPVVRAPGKVKLYTPERYPQYLWHYYTPIRQRCRSSLFDCTRIVPYYQWSRVQELKCPKRRKCEARIMRRSPIDRAILQPIAEIVEFHTVSKCSEAKGTRD</sequence>
<gene>
    <name evidence="1" type="ORF">POJ06DRAFT_267848</name>
</gene>
<proteinExistence type="predicted"/>